<proteinExistence type="inferred from homology"/>
<comment type="similarity">
    <text evidence="2">Belongs to the TMEM86 family.</text>
</comment>
<dbReference type="PANTHER" id="PTHR31885:SF6">
    <property type="entry name" value="GH04784P"/>
    <property type="match status" value="1"/>
</dbReference>
<name>A0A062U1S6_9PROT</name>
<reference evidence="7 8" key="1">
    <citation type="journal article" date="2014" name="Antonie Van Leeuwenhoek">
        <title>Hyphomonas beringensis sp. nov. and Hyphomonas chukchiensis sp. nov., isolated from surface seawater of the Bering Sea and Chukchi Sea.</title>
        <authorList>
            <person name="Li C."/>
            <person name="Lai Q."/>
            <person name="Li G."/>
            <person name="Dong C."/>
            <person name="Wang J."/>
            <person name="Liao Y."/>
            <person name="Shao Z."/>
        </authorList>
    </citation>
    <scope>NUCLEOTIDE SEQUENCE [LARGE SCALE GENOMIC DNA]</scope>
    <source>
        <strain evidence="7 8">25B14_1</strain>
    </source>
</reference>
<keyword evidence="8" id="KW-1185">Reference proteome</keyword>
<dbReference type="InterPro" id="IPR012506">
    <property type="entry name" value="TMEM86B-like"/>
</dbReference>
<feature type="transmembrane region" description="Helical" evidence="6">
    <location>
        <begin position="105"/>
        <end position="127"/>
    </location>
</feature>
<comment type="subcellular location">
    <subcellularLocation>
        <location evidence="1">Membrane</location>
        <topology evidence="1">Multi-pass membrane protein</topology>
    </subcellularLocation>
</comment>
<feature type="transmembrane region" description="Helical" evidence="6">
    <location>
        <begin position="158"/>
        <end position="180"/>
    </location>
</feature>
<feature type="transmembrane region" description="Helical" evidence="6">
    <location>
        <begin position="134"/>
        <end position="152"/>
    </location>
</feature>
<evidence type="ECO:0000256" key="5">
    <source>
        <dbReference type="ARBA" id="ARBA00023136"/>
    </source>
</evidence>
<dbReference type="RefSeq" id="WP_051601384.1">
    <property type="nucleotide sequence ID" value="NZ_AWFF01000039.1"/>
</dbReference>
<evidence type="ECO:0000256" key="3">
    <source>
        <dbReference type="ARBA" id="ARBA00022692"/>
    </source>
</evidence>
<evidence type="ECO:0008006" key="9">
    <source>
        <dbReference type="Google" id="ProtNLM"/>
    </source>
</evidence>
<evidence type="ECO:0000313" key="7">
    <source>
        <dbReference type="EMBL" id="KCZ54281.1"/>
    </source>
</evidence>
<evidence type="ECO:0000256" key="4">
    <source>
        <dbReference type="ARBA" id="ARBA00022989"/>
    </source>
</evidence>
<evidence type="ECO:0000256" key="1">
    <source>
        <dbReference type="ARBA" id="ARBA00004141"/>
    </source>
</evidence>
<dbReference type="PATRIC" id="fig|1280946.3.peg.1949"/>
<dbReference type="STRING" id="1280946.HY29_14695"/>
<protein>
    <recommendedName>
        <fullName evidence="9">YhhN-like protein</fullName>
    </recommendedName>
</protein>
<keyword evidence="5 6" id="KW-0472">Membrane</keyword>
<dbReference type="eggNOG" id="COG3714">
    <property type="taxonomic scope" value="Bacteria"/>
</dbReference>
<dbReference type="AlphaFoldDB" id="A0A062U1S6"/>
<evidence type="ECO:0000256" key="6">
    <source>
        <dbReference type="SAM" id="Phobius"/>
    </source>
</evidence>
<dbReference type="Proteomes" id="UP000027037">
    <property type="component" value="Unassembled WGS sequence"/>
</dbReference>
<dbReference type="GO" id="GO:0016020">
    <property type="term" value="C:membrane"/>
    <property type="evidence" value="ECO:0007669"/>
    <property type="project" value="UniProtKB-SubCell"/>
</dbReference>
<dbReference type="Pfam" id="PF07947">
    <property type="entry name" value="YhhN"/>
    <property type="match status" value="1"/>
</dbReference>
<sequence>MPTAAYVLLSSLALGTLYGAVFSWRSHSLLKLIIKTASTALLALWAYMVGGPLLVVAGLGLSSLGDFFLEADEGDKFLLPGMGAFFAAHVAYIALFWALPQADQSWLILAAQSGLILCGVLFIRWLAPWLPPKMRLPVFLYGGVILMMGAAALRLDPIFLPIMIGAMMFIASDVILSIELFKQPEGATRRPLPSIALWFLYFGGQALIAWGASPITD</sequence>
<gene>
    <name evidence="7" type="ORF">HY29_14695</name>
</gene>
<dbReference type="EMBL" id="AWFF01000039">
    <property type="protein sequence ID" value="KCZ54281.1"/>
    <property type="molecule type" value="Genomic_DNA"/>
</dbReference>
<feature type="transmembrane region" description="Helical" evidence="6">
    <location>
        <begin position="192"/>
        <end position="212"/>
    </location>
</feature>
<dbReference type="GO" id="GO:0016787">
    <property type="term" value="F:hydrolase activity"/>
    <property type="evidence" value="ECO:0007669"/>
    <property type="project" value="TreeGrafter"/>
</dbReference>
<keyword evidence="4 6" id="KW-1133">Transmembrane helix</keyword>
<dbReference type="OrthoDB" id="345840at2"/>
<evidence type="ECO:0000256" key="2">
    <source>
        <dbReference type="ARBA" id="ARBA00007375"/>
    </source>
</evidence>
<feature type="transmembrane region" description="Helical" evidence="6">
    <location>
        <begin position="77"/>
        <end position="99"/>
    </location>
</feature>
<dbReference type="PANTHER" id="PTHR31885">
    <property type="entry name" value="GH04784P"/>
    <property type="match status" value="1"/>
</dbReference>
<organism evidence="7 8">
    <name type="scientific">Hyphomonas beringensis</name>
    <dbReference type="NCBI Taxonomy" id="1280946"/>
    <lineage>
        <taxon>Bacteria</taxon>
        <taxon>Pseudomonadati</taxon>
        <taxon>Pseudomonadota</taxon>
        <taxon>Alphaproteobacteria</taxon>
        <taxon>Hyphomonadales</taxon>
        <taxon>Hyphomonadaceae</taxon>
        <taxon>Hyphomonas</taxon>
    </lineage>
</organism>
<accession>A0A062U1S6</accession>
<keyword evidence="3 6" id="KW-0812">Transmembrane</keyword>
<comment type="caution">
    <text evidence="7">The sequence shown here is derived from an EMBL/GenBank/DDBJ whole genome shotgun (WGS) entry which is preliminary data.</text>
</comment>
<evidence type="ECO:0000313" key="8">
    <source>
        <dbReference type="Proteomes" id="UP000027037"/>
    </source>
</evidence>
<feature type="transmembrane region" description="Helical" evidence="6">
    <location>
        <begin position="43"/>
        <end position="65"/>
    </location>
</feature>